<name>A0ABM7X1N0_9BACT</name>
<reference evidence="2" key="1">
    <citation type="journal article" date="2022" name="Int. J. Syst. Evol. Microbiol.">
        <title>Anaeromyxobacter oryzae sp. nov., Anaeromyxobacter diazotrophicus sp. nov. and Anaeromyxobacter paludicola sp. nov., isolated from paddy soils.</title>
        <authorList>
            <person name="Itoh H."/>
            <person name="Xu Z."/>
            <person name="Mise K."/>
            <person name="Masuda Y."/>
            <person name="Ushijima N."/>
            <person name="Hayakawa C."/>
            <person name="Shiratori Y."/>
            <person name="Senoo K."/>
        </authorList>
    </citation>
    <scope>NUCLEOTIDE SEQUENCE [LARGE SCALE GENOMIC DNA]</scope>
    <source>
        <strain evidence="2">Red232</strain>
    </source>
</reference>
<keyword evidence="2" id="KW-1185">Reference proteome</keyword>
<sequence length="389" mass="43958">MVAILDTEVHLEYPLGHHLHCLVAQLPVRLRRGEHGFTLVDPERHWHLVRSVLDLVADGEQNLKKLHFLVLPEAAVPAARLDDVLDAVAARFRPSTVTAFGMEHLRVRDYRALLARFERDNAEALALVQRDVDSGDVLDLPVNAACVAVKEASGRLRVFLEAKTHPFRGEEFVDAWQDLYRGRHLWLLRGRPACFNCMVLVCLDYLWRDLYASNARRIIDHANRLFFTERQTLDALFVLQANPKPEHRAYRDVLSGFYGEYLEDTPGVRETVTVFANASAESALEGVDAAAGYGVSQVVIGGRHKLARIETPEFSTDDLGGAPVCRLRFGTGTRLYYFNLPLHHELDPRSSRLPLKVHAILRRDGERWTRVTGERIAEDLALEPGRARG</sequence>
<organism evidence="1 2">
    <name type="scientific">Anaeromyxobacter oryzae</name>
    <dbReference type="NCBI Taxonomy" id="2918170"/>
    <lineage>
        <taxon>Bacteria</taxon>
        <taxon>Pseudomonadati</taxon>
        <taxon>Myxococcota</taxon>
        <taxon>Myxococcia</taxon>
        <taxon>Myxococcales</taxon>
        <taxon>Cystobacterineae</taxon>
        <taxon>Anaeromyxobacteraceae</taxon>
        <taxon>Anaeromyxobacter</taxon>
    </lineage>
</organism>
<gene>
    <name evidence="1" type="ORF">AMOR_46850</name>
</gene>
<evidence type="ECO:0000313" key="1">
    <source>
        <dbReference type="EMBL" id="BDG05689.1"/>
    </source>
</evidence>
<dbReference type="EMBL" id="AP025591">
    <property type="protein sequence ID" value="BDG05689.1"/>
    <property type="molecule type" value="Genomic_DNA"/>
</dbReference>
<protein>
    <submittedName>
        <fullName evidence="1">Uncharacterized protein</fullName>
    </submittedName>
</protein>
<evidence type="ECO:0000313" key="2">
    <source>
        <dbReference type="Proteomes" id="UP001162891"/>
    </source>
</evidence>
<proteinExistence type="predicted"/>
<accession>A0ABM7X1N0</accession>
<dbReference type="RefSeq" id="WP_248354738.1">
    <property type="nucleotide sequence ID" value="NZ_AP025591.1"/>
</dbReference>
<dbReference type="Proteomes" id="UP001162891">
    <property type="component" value="Chromosome"/>
</dbReference>